<protein>
    <submittedName>
        <fullName evidence="2">Uncharacterized protein</fullName>
    </submittedName>
</protein>
<name>A0ABU8D2R9_9GAMM</name>
<dbReference type="EMBL" id="JBANDL010000002">
    <property type="protein sequence ID" value="MEI2455320.1"/>
    <property type="molecule type" value="Genomic_DNA"/>
</dbReference>
<dbReference type="Proteomes" id="UP001387215">
    <property type="component" value="Unassembled WGS sequence"/>
</dbReference>
<evidence type="ECO:0000313" key="3">
    <source>
        <dbReference type="Proteomes" id="UP001387215"/>
    </source>
</evidence>
<proteinExistence type="predicted"/>
<keyword evidence="3" id="KW-1185">Reference proteome</keyword>
<gene>
    <name evidence="2" type="ORF">V2J18_11585</name>
</gene>
<reference evidence="2 3" key="1">
    <citation type="submission" date="2024-02" db="EMBL/GenBank/DDBJ databases">
        <title>Lysobacter Genome Sequencing and Mining.</title>
        <authorList>
            <person name="Bierman J."/>
            <person name="Walker M.C."/>
        </authorList>
    </citation>
    <scope>NUCLEOTIDE SEQUENCE [LARGE SCALE GENOMIC DNA]</scope>
    <source>
        <strain evidence="2 3">PB6250</strain>
    </source>
</reference>
<feature type="compositionally biased region" description="Basic and acidic residues" evidence="1">
    <location>
        <begin position="45"/>
        <end position="62"/>
    </location>
</feature>
<comment type="caution">
    <text evidence="2">The sequence shown here is derived from an EMBL/GenBank/DDBJ whole genome shotgun (WGS) entry which is preliminary data.</text>
</comment>
<dbReference type="RefSeq" id="WP_336131853.1">
    <property type="nucleotide sequence ID" value="NZ_JBANDL010000002.1"/>
</dbReference>
<evidence type="ECO:0000313" key="2">
    <source>
        <dbReference type="EMBL" id="MEI2455320.1"/>
    </source>
</evidence>
<accession>A0ABU8D2R9</accession>
<sequence>MGRRRRRQAEGTQTRDAAFFKPQSGPAAGDPFFKPAAAGDAPVLQKEDAPGAAQEEEKKDPITEGLKTAAEKLGENESFKKWYEPRLTRLKYTLWDRASPAEKAAMLSFAGVNLGMAGLAFASNPQLRETLSGVNIGKLLGLIPYSPIDGFSYKLPAAGKHETEFSADFTLGPYLDLWKKRPAYIPSGATFGLESGYDPTGRGFNLTGGKFGLDFLDGALKAEGKTFKSLSPYPMLMPGMAPGYEPTWLMNQTPGMPDLQRPGFQFMLNMDILKLFPGLKKRF</sequence>
<organism evidence="2 3">
    <name type="scientific">Lysobacter firmicutimachus</name>
    <dbReference type="NCBI Taxonomy" id="1792846"/>
    <lineage>
        <taxon>Bacteria</taxon>
        <taxon>Pseudomonadati</taxon>
        <taxon>Pseudomonadota</taxon>
        <taxon>Gammaproteobacteria</taxon>
        <taxon>Lysobacterales</taxon>
        <taxon>Lysobacteraceae</taxon>
        <taxon>Lysobacter</taxon>
    </lineage>
</organism>
<evidence type="ECO:0000256" key="1">
    <source>
        <dbReference type="SAM" id="MobiDB-lite"/>
    </source>
</evidence>
<feature type="region of interest" description="Disordered" evidence="1">
    <location>
        <begin position="1"/>
        <end position="64"/>
    </location>
</feature>